<dbReference type="InterPro" id="IPR004148">
    <property type="entry name" value="BAR_dom"/>
</dbReference>
<dbReference type="InterPro" id="IPR000198">
    <property type="entry name" value="RhoGAP_dom"/>
</dbReference>
<organism evidence="4 5">
    <name type="scientific">Lepeophtheirus salmonis</name>
    <name type="common">Salmon louse</name>
    <name type="synonym">Caligus salmonis</name>
    <dbReference type="NCBI Taxonomy" id="72036"/>
    <lineage>
        <taxon>Eukaryota</taxon>
        <taxon>Metazoa</taxon>
        <taxon>Ecdysozoa</taxon>
        <taxon>Arthropoda</taxon>
        <taxon>Crustacea</taxon>
        <taxon>Multicrustacea</taxon>
        <taxon>Hexanauplia</taxon>
        <taxon>Copepoda</taxon>
        <taxon>Siphonostomatoida</taxon>
        <taxon>Caligidae</taxon>
        <taxon>Lepeophtheirus</taxon>
    </lineage>
</organism>
<dbReference type="Pfam" id="PF16746">
    <property type="entry name" value="BAR_3"/>
    <property type="match status" value="1"/>
</dbReference>
<dbReference type="PROSITE" id="PS50238">
    <property type="entry name" value="RHOGAP"/>
    <property type="match status" value="1"/>
</dbReference>
<protein>
    <submittedName>
        <fullName evidence="4">ARHGAP26</fullName>
    </submittedName>
</protein>
<evidence type="ECO:0000259" key="3">
    <source>
        <dbReference type="PROSITE" id="PS50238"/>
    </source>
</evidence>
<dbReference type="PANTHER" id="PTHR12552">
    <property type="entry name" value="OLIGOPHRENIN 1"/>
    <property type="match status" value="1"/>
</dbReference>
<dbReference type="SMART" id="SM00324">
    <property type="entry name" value="RhoGAP"/>
    <property type="match status" value="1"/>
</dbReference>
<dbReference type="GO" id="GO:0007165">
    <property type="term" value="P:signal transduction"/>
    <property type="evidence" value="ECO:0007669"/>
    <property type="project" value="InterPro"/>
</dbReference>
<dbReference type="Gene3D" id="1.10.555.10">
    <property type="entry name" value="Rho GTPase activation protein"/>
    <property type="match status" value="1"/>
</dbReference>
<keyword evidence="1" id="KW-0343">GTPase activation</keyword>
<dbReference type="GO" id="GO:0005096">
    <property type="term" value="F:GTPase activator activity"/>
    <property type="evidence" value="ECO:0007669"/>
    <property type="project" value="UniProtKB-KW"/>
</dbReference>
<dbReference type="InterPro" id="IPR001849">
    <property type="entry name" value="PH_domain"/>
</dbReference>
<dbReference type="Pfam" id="PF00620">
    <property type="entry name" value="RhoGAP"/>
    <property type="match status" value="1"/>
</dbReference>
<dbReference type="Proteomes" id="UP000675881">
    <property type="component" value="Chromosome 1"/>
</dbReference>
<gene>
    <name evidence="4" type="ORF">LSAA_1970</name>
</gene>
<dbReference type="InterPro" id="IPR011993">
    <property type="entry name" value="PH-like_dom_sf"/>
</dbReference>
<accession>A0A7R8GZG1</accession>
<evidence type="ECO:0000313" key="5">
    <source>
        <dbReference type="Proteomes" id="UP000675881"/>
    </source>
</evidence>
<dbReference type="Gene3D" id="1.20.1270.60">
    <property type="entry name" value="Arfaptin homology (AH) domain/BAR domain"/>
    <property type="match status" value="1"/>
</dbReference>
<dbReference type="SUPFAM" id="SSF50729">
    <property type="entry name" value="PH domain-like"/>
    <property type="match status" value="1"/>
</dbReference>
<evidence type="ECO:0000259" key="2">
    <source>
        <dbReference type="PROSITE" id="PS50003"/>
    </source>
</evidence>
<dbReference type="OrthoDB" id="3183924at2759"/>
<dbReference type="SUPFAM" id="SSF48350">
    <property type="entry name" value="GTPase activation domain, GAP"/>
    <property type="match status" value="1"/>
</dbReference>
<keyword evidence="5" id="KW-1185">Reference proteome</keyword>
<sequence length="920" mass="104723">MRVFDASTLSLTKLTQDLENDWISKWVYYLWNSQTAYLTLHIFEIKGIIKDIQDVVEAAKILSKAKRTLAKSLASFRFDCIGSSLTDDEIVISNSLKEFARFLSLVEEEMDRMLEHSYDKFIVPLVNFRKDQIGSVRKTKKDFDKCTTKSCSVQDRYINLSSKKEDSLSEASEAVRQEAKNLQSSSLEYVYLLQVVQERKKFEFAESVLCFVRSWGNYYEHGHSVGLDFSNYVEDLKHGYKNQERITPSLLSAMTTLKKSMLDRIDPGVFNKMYTRQGYLYACKKSKLGGYVWAKLYCQYQAKTKILTMIPYNQLNGKITTTDTIRISSCHCKEEPQEKFRFVVMGEDVGESGSSSSTYTFQALTDWERKQWVEALGGTWPAVNTLQRIRADSVEDNLNSLAFTFLKDCLNELERRGLKDEGLYRVGGVVSKVKHLLNSGLDPQIGENPLELHDSKIWESKTIASAVKQYFRDLNKPLMTHQLYSAFIEAVKKDTDETRIAEIRNVLQKLPVSNQEILKVLIKHLHRVSRKCEFNLMTAANLGVCFGPTLLRPREESVASIMDIKFCNEVIEILIENCEIFMYDSTSSSSPNETEVVKNGYRKCSVPEEVISRNNTRGNSIPKRTHSFSSFSQISTNSLPDIKEFGAPNGNESMSKLHQSEEIPQPKSKNEDLMASLELMTSLAADLPNNSFSTLKRSRTINDKKINKKPPLPKVSLLSPIVISNKLNGESRRYRKISYPAIVVPTVVTLPPNRSPQSISSLSATSIPEDVNEKYDNIRYDDVRSRDGDDENESEEEMTDDYSIAEEEEDKILFVDSGGDSISDDSNSLKRNSFLRRNKRRTAGLYVDGDRRRKTSSSSNATTNDDFDLDKKDTHKQTHLSFLQKMLSTGQTTDSKSGREGLHPSNIGFLQILKDVSQEF</sequence>
<reference evidence="4" key="1">
    <citation type="submission" date="2021-02" db="EMBL/GenBank/DDBJ databases">
        <authorList>
            <person name="Bekaert M."/>
        </authorList>
    </citation>
    <scope>NUCLEOTIDE SEQUENCE</scope>
    <source>
        <strain evidence="4">IoA-00</strain>
    </source>
</reference>
<evidence type="ECO:0000256" key="1">
    <source>
        <dbReference type="ARBA" id="ARBA00022468"/>
    </source>
</evidence>
<dbReference type="InterPro" id="IPR008936">
    <property type="entry name" value="Rho_GTPase_activation_prot"/>
</dbReference>
<feature type="domain" description="Rho-GAP" evidence="3">
    <location>
        <begin position="396"/>
        <end position="582"/>
    </location>
</feature>
<dbReference type="InterPro" id="IPR027267">
    <property type="entry name" value="AH/BAR_dom_sf"/>
</dbReference>
<dbReference type="GO" id="GO:0005737">
    <property type="term" value="C:cytoplasm"/>
    <property type="evidence" value="ECO:0007669"/>
    <property type="project" value="InterPro"/>
</dbReference>
<dbReference type="InterPro" id="IPR047234">
    <property type="entry name" value="GRAF_fam"/>
</dbReference>
<dbReference type="AlphaFoldDB" id="A0A7R8GZG1"/>
<dbReference type="PANTHER" id="PTHR12552:SF1">
    <property type="entry name" value="RHO GTPASE-ACTIVATING PROTEIN GRAF"/>
    <property type="match status" value="1"/>
</dbReference>
<dbReference type="EMBL" id="HG994580">
    <property type="protein sequence ID" value="CAF2763870.1"/>
    <property type="molecule type" value="Genomic_DNA"/>
</dbReference>
<dbReference type="Gene3D" id="2.30.29.30">
    <property type="entry name" value="Pleckstrin-homology domain (PH domain)/Phosphotyrosine-binding domain (PTB)"/>
    <property type="match status" value="1"/>
</dbReference>
<dbReference type="PROSITE" id="PS50003">
    <property type="entry name" value="PH_DOMAIN"/>
    <property type="match status" value="1"/>
</dbReference>
<feature type="domain" description="PH" evidence="2">
    <location>
        <begin position="273"/>
        <end position="381"/>
    </location>
</feature>
<name>A0A7R8GZG1_LEPSM</name>
<dbReference type="SUPFAM" id="SSF103657">
    <property type="entry name" value="BAR/IMD domain-like"/>
    <property type="match status" value="1"/>
</dbReference>
<evidence type="ECO:0000313" key="4">
    <source>
        <dbReference type="EMBL" id="CAF2763870.1"/>
    </source>
</evidence>
<proteinExistence type="predicted"/>